<evidence type="ECO:0000313" key="4">
    <source>
        <dbReference type="Proteomes" id="UP001153678"/>
    </source>
</evidence>
<feature type="coiled-coil region" evidence="1">
    <location>
        <begin position="187"/>
        <end position="252"/>
    </location>
</feature>
<dbReference type="Proteomes" id="UP001153678">
    <property type="component" value="Unassembled WGS sequence"/>
</dbReference>
<sequence>MPYYQLTNFYASSIECELPIEVIYGSSFRYMPLDEKGKLSSGHKHFYNKELVMIRLPKRERGEYQGNGVYIEMCGGVGESLKGFNFLAMTIDKIRNITNPGEAQNGLRGDWFLEERPTSLSWDSTVVVPMRLRAMRDGVDGREAESPESNTNAKDNENEEKIALINKNVSEIQAKLNAAGISPEQALEMNKSKEQQAENELNAATESGKKENIISAIKNNEKIITTSSNSNLKQAQKKAEEKLKQLGAQDELCQIVREEIKLILQQNGLEPSDLSATKTKYDNNDPTAREEIKKEIGEKALVKIIQELRKALDMGDRVKIENEVKKLESFVNSGIDYHQQAVAAKKNIINDLINRSKNYSSDHSKTFFRLDNPLL</sequence>
<keyword evidence="4" id="KW-1185">Reference proteome</keyword>
<accession>A0A9W4SA12</accession>
<comment type="caution">
    <text evidence="3">The sequence shown here is derived from an EMBL/GenBank/DDBJ whole genome shotgun (WGS) entry which is preliminary data.</text>
</comment>
<dbReference type="AlphaFoldDB" id="A0A9W4SA12"/>
<reference evidence="3" key="1">
    <citation type="submission" date="2022-08" db="EMBL/GenBank/DDBJ databases">
        <authorList>
            <person name="Kallberg Y."/>
            <person name="Tangrot J."/>
            <person name="Rosling A."/>
        </authorList>
    </citation>
    <scope>NUCLEOTIDE SEQUENCE</scope>
    <source>
        <strain evidence="3">Wild A</strain>
    </source>
</reference>
<name>A0A9W4SA12_9GLOM</name>
<gene>
    <name evidence="3" type="ORF">FWILDA_LOCUS473</name>
</gene>
<keyword evidence="1" id="KW-0175">Coiled coil</keyword>
<organism evidence="3 4">
    <name type="scientific">Funneliformis geosporum</name>
    <dbReference type="NCBI Taxonomy" id="1117311"/>
    <lineage>
        <taxon>Eukaryota</taxon>
        <taxon>Fungi</taxon>
        <taxon>Fungi incertae sedis</taxon>
        <taxon>Mucoromycota</taxon>
        <taxon>Glomeromycotina</taxon>
        <taxon>Glomeromycetes</taxon>
        <taxon>Glomerales</taxon>
        <taxon>Glomeraceae</taxon>
        <taxon>Funneliformis</taxon>
    </lineage>
</organism>
<evidence type="ECO:0000256" key="2">
    <source>
        <dbReference type="SAM" id="MobiDB-lite"/>
    </source>
</evidence>
<evidence type="ECO:0000313" key="3">
    <source>
        <dbReference type="EMBL" id="CAI2162271.1"/>
    </source>
</evidence>
<proteinExistence type="predicted"/>
<dbReference type="EMBL" id="CAMKVN010000030">
    <property type="protein sequence ID" value="CAI2162271.1"/>
    <property type="molecule type" value="Genomic_DNA"/>
</dbReference>
<protein>
    <submittedName>
        <fullName evidence="3">13547_t:CDS:1</fullName>
    </submittedName>
</protein>
<evidence type="ECO:0000256" key="1">
    <source>
        <dbReference type="SAM" id="Coils"/>
    </source>
</evidence>
<feature type="region of interest" description="Disordered" evidence="2">
    <location>
        <begin position="138"/>
        <end position="158"/>
    </location>
</feature>